<dbReference type="PANTHER" id="PTHR42953">
    <property type="entry name" value="HIGH-AFFINITY ZINC UPTAKE SYSTEM PROTEIN ZNUA-RELATED"/>
    <property type="match status" value="1"/>
</dbReference>
<evidence type="ECO:0000256" key="3">
    <source>
        <dbReference type="ARBA" id="ARBA00022729"/>
    </source>
</evidence>
<evidence type="ECO:0000256" key="2">
    <source>
        <dbReference type="ARBA" id="ARBA00022448"/>
    </source>
</evidence>
<gene>
    <name evidence="4" type="ORF">FMLIDMBJ_00037</name>
</gene>
<evidence type="ECO:0000313" key="4">
    <source>
        <dbReference type="EMBL" id="QNO55889.1"/>
    </source>
</evidence>
<name>A0A7G9Z6K5_9EURY</name>
<accession>A0A7G9Z6K5</accession>
<dbReference type="Pfam" id="PF01297">
    <property type="entry name" value="ZnuA"/>
    <property type="match status" value="1"/>
</dbReference>
<dbReference type="SUPFAM" id="SSF53807">
    <property type="entry name" value="Helical backbone' metal receptor"/>
    <property type="match status" value="1"/>
</dbReference>
<dbReference type="PANTHER" id="PTHR42953:SF3">
    <property type="entry name" value="HIGH-AFFINITY ZINC UPTAKE SYSTEM PROTEIN ZNUA"/>
    <property type="match status" value="1"/>
</dbReference>
<dbReference type="InterPro" id="IPR006128">
    <property type="entry name" value="Lipoprotein_PsaA-like"/>
</dbReference>
<dbReference type="PRINTS" id="PR00690">
    <property type="entry name" value="ADHESNFAMILY"/>
</dbReference>
<evidence type="ECO:0000256" key="1">
    <source>
        <dbReference type="ARBA" id="ARBA00011028"/>
    </source>
</evidence>
<proteinExistence type="inferred from homology"/>
<dbReference type="PROSITE" id="PS51257">
    <property type="entry name" value="PROKAR_LIPOPROTEIN"/>
    <property type="match status" value="1"/>
</dbReference>
<reference evidence="4" key="1">
    <citation type="submission" date="2020-06" db="EMBL/GenBank/DDBJ databases">
        <title>Unique genomic features of the anaerobic methanotrophic archaea.</title>
        <authorList>
            <person name="Chadwick G.L."/>
            <person name="Skennerton C.T."/>
            <person name="Laso-Perez R."/>
            <person name="Leu A.O."/>
            <person name="Speth D.R."/>
            <person name="Yu H."/>
            <person name="Morgan-Lang C."/>
            <person name="Hatzenpichler R."/>
            <person name="Goudeau D."/>
            <person name="Malmstrom R."/>
            <person name="Brazelton W.J."/>
            <person name="Woyke T."/>
            <person name="Hallam S.J."/>
            <person name="Tyson G.W."/>
            <person name="Wegener G."/>
            <person name="Boetius A."/>
            <person name="Orphan V."/>
        </authorList>
    </citation>
    <scope>NUCLEOTIDE SEQUENCE</scope>
</reference>
<dbReference type="InterPro" id="IPR050492">
    <property type="entry name" value="Bact_metal-bind_prot9"/>
</dbReference>
<protein>
    <recommendedName>
        <fullName evidence="5">Zinc ABC transporter substrate-binding protein</fullName>
    </recommendedName>
</protein>
<dbReference type="Gene3D" id="3.40.50.1980">
    <property type="entry name" value="Nitrogenase molybdenum iron protein domain"/>
    <property type="match status" value="2"/>
</dbReference>
<organism evidence="4">
    <name type="scientific">Candidatus Methanophaga sp. ANME-1 ERB7</name>
    <dbReference type="NCBI Taxonomy" id="2759913"/>
    <lineage>
        <taxon>Archaea</taxon>
        <taxon>Methanobacteriati</taxon>
        <taxon>Methanobacteriota</taxon>
        <taxon>Stenosarchaea group</taxon>
        <taxon>Methanomicrobia</taxon>
        <taxon>Candidatus Methanophagales</taxon>
        <taxon>Candidatus Methanophagaceae</taxon>
        <taxon>Candidatus Methanophaga</taxon>
    </lineage>
</organism>
<dbReference type="AlphaFoldDB" id="A0A7G9Z6K5"/>
<dbReference type="GO" id="GO:0030001">
    <property type="term" value="P:metal ion transport"/>
    <property type="evidence" value="ECO:0007669"/>
    <property type="project" value="InterPro"/>
</dbReference>
<keyword evidence="2" id="KW-0813">Transport</keyword>
<evidence type="ECO:0008006" key="5">
    <source>
        <dbReference type="Google" id="ProtNLM"/>
    </source>
</evidence>
<dbReference type="GO" id="GO:0007155">
    <property type="term" value="P:cell adhesion"/>
    <property type="evidence" value="ECO:0007669"/>
    <property type="project" value="InterPro"/>
</dbReference>
<dbReference type="EMBL" id="MT631632">
    <property type="protein sequence ID" value="QNO55889.1"/>
    <property type="molecule type" value="Genomic_DNA"/>
</dbReference>
<comment type="similarity">
    <text evidence="1">Belongs to the bacterial solute-binding protein 9 family.</text>
</comment>
<keyword evidence="3" id="KW-0732">Signal</keyword>
<sequence>MAKRRGIVIGVLIAVACVITVSGCITSEKEKVADEEGIGVVVTILPQADFVEEIGADNVAVTVMVPPGASPHTYEPTPSQLRAVSKAKMYFKVGSGVEFENAWMDKIMGVNPDMQVVDCAKSISKMGKDPHIWNSPLNAKVMVENICDGLIEIDPEHEAEYTANRDKYLQELDDIDAYIHERLDGFTNTRVFMSYHPAFGYFASEYNLTQIAIEHKGKAPTPIVIRNCIDQARQYKLSYVYVAPQFATDDAEVIAHEIGGQTVFIDPLPLDYTANMRSIVAALSLEME</sequence>
<dbReference type="GO" id="GO:0046872">
    <property type="term" value="F:metal ion binding"/>
    <property type="evidence" value="ECO:0007669"/>
    <property type="project" value="InterPro"/>
</dbReference>
<dbReference type="InterPro" id="IPR006127">
    <property type="entry name" value="ZnuA-like"/>
</dbReference>